<dbReference type="GO" id="GO:0016758">
    <property type="term" value="F:hexosyltransferase activity"/>
    <property type="evidence" value="ECO:0007669"/>
    <property type="project" value="InterPro"/>
</dbReference>
<reference evidence="8 9" key="1">
    <citation type="submission" date="2013-11" db="EMBL/GenBank/DDBJ databases">
        <title>The Damaraland mole rat (Fukomys damarensis) genome and evolution of African mole rats.</title>
        <authorList>
            <person name="Gladyshev V.N."/>
            <person name="Fang X."/>
        </authorList>
    </citation>
    <scope>NUCLEOTIDE SEQUENCE [LARGE SCALE GENOMIC DNA]</scope>
    <source>
        <tissue evidence="8">Liver</tissue>
    </source>
</reference>
<comment type="cofactor">
    <cofactor evidence="1">
        <name>Mn(2+)</name>
        <dbReference type="ChEBI" id="CHEBI:29035"/>
    </cofactor>
</comment>
<dbReference type="Proteomes" id="UP000028990">
    <property type="component" value="Unassembled WGS sequence"/>
</dbReference>
<dbReference type="EMBL" id="KN122233">
    <property type="protein sequence ID" value="KFO31956.1"/>
    <property type="molecule type" value="Genomic_DNA"/>
</dbReference>
<feature type="binding site" evidence="7">
    <location>
        <begin position="104"/>
        <end position="106"/>
    </location>
    <ligand>
        <name>UDP-N-acetyl-alpha-D-galactosamine</name>
        <dbReference type="ChEBI" id="CHEBI:67138"/>
    </ligand>
</feature>
<evidence type="ECO:0000313" key="9">
    <source>
        <dbReference type="Proteomes" id="UP000028990"/>
    </source>
</evidence>
<evidence type="ECO:0000256" key="5">
    <source>
        <dbReference type="ARBA" id="ARBA00022679"/>
    </source>
</evidence>
<comment type="subcellular location">
    <subcellularLocation>
        <location evidence="2">Membrane</location>
        <topology evidence="2">Single-pass type II membrane protein</topology>
    </subcellularLocation>
</comment>
<dbReference type="AlphaFoldDB" id="A0A091E9R8"/>
<dbReference type="InterPro" id="IPR005076">
    <property type="entry name" value="Glyco_trans_6"/>
</dbReference>
<evidence type="ECO:0000256" key="6">
    <source>
        <dbReference type="ARBA" id="ARBA00022968"/>
    </source>
</evidence>
<proteinExistence type="inferred from homology"/>
<dbReference type="SUPFAM" id="SSF53448">
    <property type="entry name" value="Nucleotide-diphospho-sugar transferases"/>
    <property type="match status" value="1"/>
</dbReference>
<evidence type="ECO:0000256" key="4">
    <source>
        <dbReference type="ARBA" id="ARBA00022676"/>
    </source>
</evidence>
<comment type="similarity">
    <text evidence="3">Belongs to the glycosyltransferase 6 family.</text>
</comment>
<gene>
    <name evidence="8" type="ORF">H920_06707</name>
</gene>
<evidence type="ECO:0000256" key="7">
    <source>
        <dbReference type="PIRSR" id="PIRSR605076-2"/>
    </source>
</evidence>
<dbReference type="InterPro" id="IPR029044">
    <property type="entry name" value="Nucleotide-diphossugar_trans"/>
</dbReference>
<evidence type="ECO:0000256" key="3">
    <source>
        <dbReference type="ARBA" id="ARBA00010413"/>
    </source>
</evidence>
<dbReference type="Pfam" id="PF03414">
    <property type="entry name" value="Glyco_transf_6"/>
    <property type="match status" value="1"/>
</dbReference>
<accession>A0A091E9R8</accession>
<evidence type="ECO:0000313" key="8">
    <source>
        <dbReference type="EMBL" id="KFO31956.1"/>
    </source>
</evidence>
<name>A0A091E9R8_FUKDA</name>
<evidence type="ECO:0000256" key="1">
    <source>
        <dbReference type="ARBA" id="ARBA00001936"/>
    </source>
</evidence>
<keyword evidence="9" id="KW-1185">Reference proteome</keyword>
<keyword evidence="5 8" id="KW-0808">Transferase</keyword>
<protein>
    <submittedName>
        <fullName evidence="8">Globoside alpha-1,3-N-acetylgalactosaminyltransferase 1</fullName>
    </submittedName>
</protein>
<dbReference type="GO" id="GO:0005975">
    <property type="term" value="P:carbohydrate metabolic process"/>
    <property type="evidence" value="ECO:0007669"/>
    <property type="project" value="InterPro"/>
</dbReference>
<keyword evidence="4" id="KW-0328">Glycosyltransferase</keyword>
<sequence>MPWAAIQGLCWSTLLPTYPRKRPTGPGTLSPGCGSTGRLREGLVGTGEGTDSALIHVGMTVSRPPELLTLAPWLVPIVSEGTFDSELLCPIYQLLNLSIGATVFTVGKSGGLGRGRGGSA</sequence>
<keyword evidence="6" id="KW-0812">Transmembrane</keyword>
<evidence type="ECO:0000256" key="2">
    <source>
        <dbReference type="ARBA" id="ARBA00004606"/>
    </source>
</evidence>
<keyword evidence="6" id="KW-0735">Signal-anchor</keyword>
<dbReference type="Gene3D" id="3.90.550.10">
    <property type="entry name" value="Spore Coat Polysaccharide Biosynthesis Protein SpsA, Chain A"/>
    <property type="match status" value="1"/>
</dbReference>
<organism evidence="8 9">
    <name type="scientific">Fukomys damarensis</name>
    <name type="common">Damaraland mole rat</name>
    <name type="synonym">Cryptomys damarensis</name>
    <dbReference type="NCBI Taxonomy" id="885580"/>
    <lineage>
        <taxon>Eukaryota</taxon>
        <taxon>Metazoa</taxon>
        <taxon>Chordata</taxon>
        <taxon>Craniata</taxon>
        <taxon>Vertebrata</taxon>
        <taxon>Euteleostomi</taxon>
        <taxon>Mammalia</taxon>
        <taxon>Eutheria</taxon>
        <taxon>Euarchontoglires</taxon>
        <taxon>Glires</taxon>
        <taxon>Rodentia</taxon>
        <taxon>Hystricomorpha</taxon>
        <taxon>Bathyergidae</taxon>
        <taxon>Fukomys</taxon>
    </lineage>
</organism>
<dbReference type="GO" id="GO:0016020">
    <property type="term" value="C:membrane"/>
    <property type="evidence" value="ECO:0007669"/>
    <property type="project" value="UniProtKB-SubCell"/>
</dbReference>